<dbReference type="PROSITE" id="PS51257">
    <property type="entry name" value="PROKAR_LIPOPROTEIN"/>
    <property type="match status" value="1"/>
</dbReference>
<evidence type="ECO:0000313" key="2">
    <source>
        <dbReference type="EMBL" id="AUN30528.1"/>
    </source>
</evidence>
<keyword evidence="3" id="KW-1185">Reference proteome</keyword>
<organism evidence="2 3">
    <name type="scientific">Niveispirillum cyanobacteriorum</name>
    <dbReference type="NCBI Taxonomy" id="1612173"/>
    <lineage>
        <taxon>Bacteria</taxon>
        <taxon>Pseudomonadati</taxon>
        <taxon>Pseudomonadota</taxon>
        <taxon>Alphaproteobacteria</taxon>
        <taxon>Rhodospirillales</taxon>
        <taxon>Azospirillaceae</taxon>
        <taxon>Niveispirillum</taxon>
    </lineage>
</organism>
<name>A0A2K9NBN1_9PROT</name>
<accession>A0A2K9NBN1</accession>
<dbReference type="AlphaFoldDB" id="A0A2K9NBN1"/>
<protein>
    <submittedName>
        <fullName evidence="2">Uncharacterized protein</fullName>
    </submittedName>
</protein>
<feature type="region of interest" description="Disordered" evidence="1">
    <location>
        <begin position="161"/>
        <end position="212"/>
    </location>
</feature>
<evidence type="ECO:0000313" key="3">
    <source>
        <dbReference type="Proteomes" id="UP000234752"/>
    </source>
</evidence>
<dbReference type="InterPro" id="IPR009576">
    <property type="entry name" value="Biofilm_formation_YgiB"/>
</dbReference>
<dbReference type="Pfam" id="PF06693">
    <property type="entry name" value="DUF1190"/>
    <property type="match status" value="1"/>
</dbReference>
<dbReference type="EMBL" id="CP025611">
    <property type="protein sequence ID" value="AUN30528.1"/>
    <property type="molecule type" value="Genomic_DNA"/>
</dbReference>
<dbReference type="Proteomes" id="UP000234752">
    <property type="component" value="Chromosome eg_1"/>
</dbReference>
<dbReference type="KEGG" id="ncb:C0V82_10000"/>
<dbReference type="RefSeq" id="WP_102112210.1">
    <property type="nucleotide sequence ID" value="NZ_BMGN01000002.1"/>
</dbReference>
<evidence type="ECO:0000256" key="1">
    <source>
        <dbReference type="SAM" id="MobiDB-lite"/>
    </source>
</evidence>
<gene>
    <name evidence="2" type="ORF">C0V82_10000</name>
</gene>
<feature type="compositionally biased region" description="Polar residues" evidence="1">
    <location>
        <begin position="187"/>
        <end position="197"/>
    </location>
</feature>
<reference evidence="2 3" key="1">
    <citation type="submission" date="2017-12" db="EMBL/GenBank/DDBJ databases">
        <title>Genomes of bacteria within cyanobacterial aggregates.</title>
        <authorList>
            <person name="Cai H."/>
        </authorList>
    </citation>
    <scope>NUCLEOTIDE SEQUENCE [LARGE SCALE GENOMIC DNA]</scope>
    <source>
        <strain evidence="2 3">TH16</strain>
    </source>
</reference>
<sequence>MTDQQRKRRRSAHVSTLLVGGAAALMLSGCGGDDVQETEARIFPTVEACLVEFSQQECNSAFEQAKQLHLQSTPRFDTAAACEASMGNGACQPMVLSQPDGSLSNVFVPALMGFMLAKALQPPPQYGAGYIGAGGGYYYPRPIYIDRDGFMYSGRGSLGRAPVSRDSFTQGKTGFGMKTEVRGKSAQVGTTTKSTSRGGFGKSSARFGGGGS</sequence>
<proteinExistence type="predicted"/>
<dbReference type="OrthoDB" id="7361974at2"/>